<comment type="caution">
    <text evidence="4">The sequence shown here is derived from an EMBL/GenBank/DDBJ whole genome shotgun (WGS) entry which is preliminary data.</text>
</comment>
<evidence type="ECO:0000256" key="2">
    <source>
        <dbReference type="SAM" id="SignalP"/>
    </source>
</evidence>
<evidence type="ECO:0000256" key="1">
    <source>
        <dbReference type="ARBA" id="ARBA00022729"/>
    </source>
</evidence>
<feature type="chain" id="PRO_5044813033" description="Pectinesterase inhibitor domain-containing protein" evidence="2">
    <location>
        <begin position="34"/>
        <end position="238"/>
    </location>
</feature>
<dbReference type="PANTHER" id="PTHR31080:SF64">
    <property type="entry name" value="PLANT INVERTASE_PECTIN METHYLESTERASE INHIBITOR SUPERFAMILY PROTEIN"/>
    <property type="match status" value="1"/>
</dbReference>
<dbReference type="PANTHER" id="PTHR31080">
    <property type="entry name" value="PECTINESTERASE INHIBITOR-LIKE"/>
    <property type="match status" value="1"/>
</dbReference>
<feature type="signal peptide" evidence="2">
    <location>
        <begin position="1"/>
        <end position="33"/>
    </location>
</feature>
<dbReference type="FunFam" id="1.20.140.40:FF:000005">
    <property type="entry name" value="Pectin methylesterase inhibitor 1"/>
    <property type="match status" value="1"/>
</dbReference>
<dbReference type="NCBIfam" id="TIGR01614">
    <property type="entry name" value="PME_inhib"/>
    <property type="match status" value="1"/>
</dbReference>
<evidence type="ECO:0000313" key="5">
    <source>
        <dbReference type="Proteomes" id="UP001630127"/>
    </source>
</evidence>
<dbReference type="CDD" id="cd15798">
    <property type="entry name" value="PMEI-like_3"/>
    <property type="match status" value="1"/>
</dbReference>
<reference evidence="4 5" key="1">
    <citation type="submission" date="2024-11" db="EMBL/GenBank/DDBJ databases">
        <title>A near-complete genome assembly of Cinchona calisaya.</title>
        <authorList>
            <person name="Lian D.C."/>
            <person name="Zhao X.W."/>
            <person name="Wei L."/>
        </authorList>
    </citation>
    <scope>NUCLEOTIDE SEQUENCE [LARGE SCALE GENOMIC DNA]</scope>
    <source>
        <tissue evidence="4">Nenye</tissue>
    </source>
</reference>
<evidence type="ECO:0000259" key="3">
    <source>
        <dbReference type="SMART" id="SM00856"/>
    </source>
</evidence>
<dbReference type="Pfam" id="PF04043">
    <property type="entry name" value="PMEI"/>
    <property type="match status" value="1"/>
</dbReference>
<keyword evidence="1 2" id="KW-0732">Signal</keyword>
<dbReference type="InterPro" id="IPR006501">
    <property type="entry name" value="Pectinesterase_inhib_dom"/>
</dbReference>
<keyword evidence="5" id="KW-1185">Reference proteome</keyword>
<feature type="domain" description="Pectinesterase inhibitor" evidence="3">
    <location>
        <begin position="62"/>
        <end position="223"/>
    </location>
</feature>
<dbReference type="EMBL" id="JBJUIK010000015">
    <property type="protein sequence ID" value="KAL3501922.1"/>
    <property type="molecule type" value="Genomic_DNA"/>
</dbReference>
<dbReference type="SUPFAM" id="SSF101148">
    <property type="entry name" value="Plant invertase/pectin methylesterase inhibitor"/>
    <property type="match status" value="1"/>
</dbReference>
<protein>
    <recommendedName>
        <fullName evidence="3">Pectinesterase inhibitor domain-containing protein</fullName>
    </recommendedName>
</protein>
<proteinExistence type="predicted"/>
<accession>A0ABD2Y669</accession>
<dbReference type="Gene3D" id="1.20.140.40">
    <property type="entry name" value="Invertase/pectin methylesterase inhibitor family protein"/>
    <property type="match status" value="1"/>
</dbReference>
<organism evidence="4 5">
    <name type="scientific">Cinchona calisaya</name>
    <dbReference type="NCBI Taxonomy" id="153742"/>
    <lineage>
        <taxon>Eukaryota</taxon>
        <taxon>Viridiplantae</taxon>
        <taxon>Streptophyta</taxon>
        <taxon>Embryophyta</taxon>
        <taxon>Tracheophyta</taxon>
        <taxon>Spermatophyta</taxon>
        <taxon>Magnoliopsida</taxon>
        <taxon>eudicotyledons</taxon>
        <taxon>Gunneridae</taxon>
        <taxon>Pentapetalae</taxon>
        <taxon>asterids</taxon>
        <taxon>lamiids</taxon>
        <taxon>Gentianales</taxon>
        <taxon>Rubiaceae</taxon>
        <taxon>Cinchonoideae</taxon>
        <taxon>Cinchoneae</taxon>
        <taxon>Cinchona</taxon>
    </lineage>
</organism>
<sequence length="238" mass="25782">MKTQRPLSFRPLFLLTTLLTLLLLLHQPITTHSLIDPTTFSTASPAQATSNTPTTTTYPTQNDTEFIRKSCASTRYPDLCFHSLSGYASAVQQNPSKLARVAIAVSLSKARHAAAYFSNLSKEADYGADRRVAAALHDCFSTFGDAVDQLRDSLNQMRHLVPAGSGETFRFQMSNVQTWMSAAMTNEDTCTDGFDGVPEGPMKKDVFDRVGKVEGVTSNALALVNGFAAATATTNSFP</sequence>
<dbReference type="InterPro" id="IPR051955">
    <property type="entry name" value="PME_Inhibitor"/>
</dbReference>
<evidence type="ECO:0000313" key="4">
    <source>
        <dbReference type="EMBL" id="KAL3501922.1"/>
    </source>
</evidence>
<dbReference type="Proteomes" id="UP001630127">
    <property type="component" value="Unassembled WGS sequence"/>
</dbReference>
<dbReference type="AlphaFoldDB" id="A0ABD2Y669"/>
<dbReference type="InterPro" id="IPR035513">
    <property type="entry name" value="Invertase/methylesterase_inhib"/>
</dbReference>
<dbReference type="GO" id="GO:0046910">
    <property type="term" value="F:pectinesterase inhibitor activity"/>
    <property type="evidence" value="ECO:0007669"/>
    <property type="project" value="UniProtKB-ARBA"/>
</dbReference>
<name>A0ABD2Y669_9GENT</name>
<gene>
    <name evidence="4" type="ORF">ACH5RR_036371</name>
</gene>
<dbReference type="SMART" id="SM00856">
    <property type="entry name" value="PMEI"/>
    <property type="match status" value="1"/>
</dbReference>